<gene>
    <name evidence="1" type="ORF">SPSIL_024430</name>
</gene>
<name>A0ABZ3ILK5_9FIRM</name>
<organism evidence="1 2">
    <name type="scientific">Sporomusa silvacetica DSM 10669</name>
    <dbReference type="NCBI Taxonomy" id="1123289"/>
    <lineage>
        <taxon>Bacteria</taxon>
        <taxon>Bacillati</taxon>
        <taxon>Bacillota</taxon>
        <taxon>Negativicutes</taxon>
        <taxon>Selenomonadales</taxon>
        <taxon>Sporomusaceae</taxon>
        <taxon>Sporomusa</taxon>
    </lineage>
</organism>
<dbReference type="Proteomes" id="UP000216752">
    <property type="component" value="Chromosome"/>
</dbReference>
<reference evidence="1" key="1">
    <citation type="submission" date="2024-05" db="EMBL/GenBank/DDBJ databases">
        <title>Isolation and characterization of Sporomusa carbonis sp. nov., a carboxydotrophic hydrogenogen in the genus of Sporomusa isolated from a charcoal burning pile.</title>
        <authorList>
            <person name="Boeer T."/>
            <person name="Rosenbaum F."/>
            <person name="Eysell L."/>
            <person name="Mueller V."/>
            <person name="Daniel R."/>
            <person name="Poehlein A."/>
        </authorList>
    </citation>
    <scope>NUCLEOTIDE SEQUENCE [LARGE SCALE GENOMIC DNA]</scope>
    <source>
        <strain evidence="1">DSM 10669</strain>
    </source>
</reference>
<keyword evidence="2" id="KW-1185">Reference proteome</keyword>
<accession>A0ABZ3ILK5</accession>
<evidence type="ECO:0000313" key="2">
    <source>
        <dbReference type="Proteomes" id="UP000216752"/>
    </source>
</evidence>
<evidence type="ECO:0000313" key="1">
    <source>
        <dbReference type="EMBL" id="XFO66293.1"/>
    </source>
</evidence>
<sequence>MAGKLIRLYLTDGQPNGLRTVEISKGLGDRCTVPEASGITSHDNDNWPCQIFWDK</sequence>
<proteinExistence type="predicted"/>
<dbReference type="EMBL" id="CP155573">
    <property type="protein sequence ID" value="XFO66293.1"/>
    <property type="molecule type" value="Genomic_DNA"/>
</dbReference>
<protein>
    <submittedName>
        <fullName evidence="1">Uncharacterized protein</fullName>
    </submittedName>
</protein>